<protein>
    <submittedName>
        <fullName evidence="2">Uncharacterized protein</fullName>
    </submittedName>
</protein>
<sequence length="180" mass="19631">MFGKHASLLALLAVPFAYAEVPLCLEPAGMRGVELYDYAYYREVPDGRTLAFCYNVGNNDWVIDNNWITDIEAMLSTLVDLNGAARCVDCLPSAEPAGCTGYSTIWNIDGNDPIADIFGTELPPLDTYSKDVFVDIVRDMAADGVRLDAFGNDIGPALTIDKPGQLREQTYNIFGDGDTC</sequence>
<evidence type="ECO:0000313" key="3">
    <source>
        <dbReference type="Proteomes" id="UP001055219"/>
    </source>
</evidence>
<evidence type="ECO:0000256" key="1">
    <source>
        <dbReference type="SAM" id="SignalP"/>
    </source>
</evidence>
<feature type="chain" id="PRO_5040193540" evidence="1">
    <location>
        <begin position="20"/>
        <end position="180"/>
    </location>
</feature>
<dbReference type="GeneID" id="75829049"/>
<organism evidence="2 3">
    <name type="scientific">Emericellopsis cladophorae</name>
    <dbReference type="NCBI Taxonomy" id="2686198"/>
    <lineage>
        <taxon>Eukaryota</taxon>
        <taxon>Fungi</taxon>
        <taxon>Dikarya</taxon>
        <taxon>Ascomycota</taxon>
        <taxon>Pezizomycotina</taxon>
        <taxon>Sordariomycetes</taxon>
        <taxon>Hypocreomycetidae</taxon>
        <taxon>Hypocreales</taxon>
        <taxon>Bionectriaceae</taxon>
        <taxon>Emericellopsis</taxon>
    </lineage>
</organism>
<dbReference type="RefSeq" id="XP_051362037.1">
    <property type="nucleotide sequence ID" value="XM_051506696.1"/>
</dbReference>
<reference evidence="2" key="1">
    <citation type="journal article" date="2021" name="J Fungi (Basel)">
        <title>Genomic and Metabolomic Analyses of the Marine Fungus Emericellopsis cladophorae: Insights into Saltwater Adaptability Mechanisms and Its Biosynthetic Potential.</title>
        <authorList>
            <person name="Goncalves M.F.M."/>
            <person name="Hilario S."/>
            <person name="Van de Peer Y."/>
            <person name="Esteves A.C."/>
            <person name="Alves A."/>
        </authorList>
    </citation>
    <scope>NUCLEOTIDE SEQUENCE</scope>
    <source>
        <strain evidence="2">MUM 19.33</strain>
    </source>
</reference>
<keyword evidence="1" id="KW-0732">Signal</keyword>
<dbReference type="Proteomes" id="UP001055219">
    <property type="component" value="Unassembled WGS sequence"/>
</dbReference>
<accession>A0A9P9Y0D8</accession>
<proteinExistence type="predicted"/>
<dbReference type="EMBL" id="JAGIXG020000024">
    <property type="protein sequence ID" value="KAI6781181.1"/>
    <property type="molecule type" value="Genomic_DNA"/>
</dbReference>
<evidence type="ECO:0000313" key="2">
    <source>
        <dbReference type="EMBL" id="KAI6781181.1"/>
    </source>
</evidence>
<gene>
    <name evidence="2" type="ORF">J7T54_002537</name>
</gene>
<dbReference type="AlphaFoldDB" id="A0A9P9Y0D8"/>
<feature type="signal peptide" evidence="1">
    <location>
        <begin position="1"/>
        <end position="19"/>
    </location>
</feature>
<comment type="caution">
    <text evidence="2">The sequence shown here is derived from an EMBL/GenBank/DDBJ whole genome shotgun (WGS) entry which is preliminary data.</text>
</comment>
<keyword evidence="3" id="KW-1185">Reference proteome</keyword>
<reference evidence="2" key="2">
    <citation type="submission" date="2022-07" db="EMBL/GenBank/DDBJ databases">
        <authorList>
            <person name="Goncalves M.F.M."/>
            <person name="Hilario S."/>
            <person name="Van De Peer Y."/>
            <person name="Esteves A.C."/>
            <person name="Alves A."/>
        </authorList>
    </citation>
    <scope>NUCLEOTIDE SEQUENCE</scope>
    <source>
        <strain evidence="2">MUM 19.33</strain>
    </source>
</reference>
<name>A0A9P9Y0D8_9HYPO</name>
<dbReference type="OrthoDB" id="5169278at2759"/>